<accession>A0ABW6T4V1</accession>
<comment type="caution">
    <text evidence="1">The sequence shown here is derived from an EMBL/GenBank/DDBJ whole genome shotgun (WGS) entry which is preliminary data.</text>
</comment>
<protein>
    <submittedName>
        <fullName evidence="1">Uncharacterized protein</fullName>
    </submittedName>
</protein>
<dbReference type="RefSeq" id="WP_387418490.1">
    <property type="nucleotide sequence ID" value="NZ_JBIASD010000091.1"/>
</dbReference>
<gene>
    <name evidence="1" type="ORF">ACFYXI_43300</name>
</gene>
<organism evidence="1 2">
    <name type="scientific">Microtetraspora malaysiensis</name>
    <dbReference type="NCBI Taxonomy" id="161358"/>
    <lineage>
        <taxon>Bacteria</taxon>
        <taxon>Bacillati</taxon>
        <taxon>Actinomycetota</taxon>
        <taxon>Actinomycetes</taxon>
        <taxon>Streptosporangiales</taxon>
        <taxon>Streptosporangiaceae</taxon>
        <taxon>Microtetraspora</taxon>
    </lineage>
</organism>
<evidence type="ECO:0000313" key="1">
    <source>
        <dbReference type="EMBL" id="MFF3672324.1"/>
    </source>
</evidence>
<proteinExistence type="predicted"/>
<evidence type="ECO:0000313" key="2">
    <source>
        <dbReference type="Proteomes" id="UP001602013"/>
    </source>
</evidence>
<dbReference type="EMBL" id="JBIASD010000091">
    <property type="protein sequence ID" value="MFF3672324.1"/>
    <property type="molecule type" value="Genomic_DNA"/>
</dbReference>
<name>A0ABW6T4V1_9ACTN</name>
<sequence length="112" mass="12639">MRKPHGTVRFRPDRHWYAMSHGPSLSLWCVLCDFEVKRANVVGFITNQLRHRYPGAEIYFAVFGAMTKDPRLEVADFDDLTGVGIMRAADFAAVFIAATMSLPGIEPPLELR</sequence>
<dbReference type="Proteomes" id="UP001602013">
    <property type="component" value="Unassembled WGS sequence"/>
</dbReference>
<reference evidence="1 2" key="1">
    <citation type="submission" date="2024-10" db="EMBL/GenBank/DDBJ databases">
        <title>The Natural Products Discovery Center: Release of the First 8490 Sequenced Strains for Exploring Actinobacteria Biosynthetic Diversity.</title>
        <authorList>
            <person name="Kalkreuter E."/>
            <person name="Kautsar S.A."/>
            <person name="Yang D."/>
            <person name="Bader C.D."/>
            <person name="Teijaro C.N."/>
            <person name="Fluegel L."/>
            <person name="Davis C.M."/>
            <person name="Simpson J.R."/>
            <person name="Lauterbach L."/>
            <person name="Steele A.D."/>
            <person name="Gui C."/>
            <person name="Meng S."/>
            <person name="Li G."/>
            <person name="Viehrig K."/>
            <person name="Ye F."/>
            <person name="Su P."/>
            <person name="Kiefer A.F."/>
            <person name="Nichols A."/>
            <person name="Cepeda A.J."/>
            <person name="Yan W."/>
            <person name="Fan B."/>
            <person name="Jiang Y."/>
            <person name="Adhikari A."/>
            <person name="Zheng C.-J."/>
            <person name="Schuster L."/>
            <person name="Cowan T.M."/>
            <person name="Smanski M.J."/>
            <person name="Chevrette M.G."/>
            <person name="De Carvalho L.P.S."/>
            <person name="Shen B."/>
        </authorList>
    </citation>
    <scope>NUCLEOTIDE SEQUENCE [LARGE SCALE GENOMIC DNA]</scope>
    <source>
        <strain evidence="1 2">NPDC002173</strain>
    </source>
</reference>
<keyword evidence="2" id="KW-1185">Reference proteome</keyword>